<organism evidence="1 2">
    <name type="scientific">Helicocarpus griseus UAMH5409</name>
    <dbReference type="NCBI Taxonomy" id="1447875"/>
    <lineage>
        <taxon>Eukaryota</taxon>
        <taxon>Fungi</taxon>
        <taxon>Dikarya</taxon>
        <taxon>Ascomycota</taxon>
        <taxon>Pezizomycotina</taxon>
        <taxon>Eurotiomycetes</taxon>
        <taxon>Eurotiomycetidae</taxon>
        <taxon>Onygenales</taxon>
        <taxon>Ajellomycetaceae</taxon>
        <taxon>Helicocarpus</taxon>
    </lineage>
</organism>
<comment type="caution">
    <text evidence="1">The sequence shown here is derived from an EMBL/GenBank/DDBJ whole genome shotgun (WGS) entry which is preliminary data.</text>
</comment>
<proteinExistence type="predicted"/>
<name>A0A2B7WFA8_9EURO</name>
<keyword evidence="2" id="KW-1185">Reference proteome</keyword>
<dbReference type="STRING" id="1447875.A0A2B7WFA8"/>
<accession>A0A2B7WFA8</accession>
<evidence type="ECO:0000313" key="1">
    <source>
        <dbReference type="EMBL" id="PGG95264.1"/>
    </source>
</evidence>
<sequence>MSALWFLSLLLLGPILLFLTFLALSSCLGDGFRARLAGVNPREAAYGRSYLRTMTNSGSAMSEQIELEDMLRDRVDYDRDTRL</sequence>
<dbReference type="EMBL" id="PDNB01000369">
    <property type="protein sequence ID" value="PGG95264.1"/>
    <property type="molecule type" value="Genomic_DNA"/>
</dbReference>
<gene>
    <name evidence="1" type="ORF">AJ79_10153</name>
</gene>
<dbReference type="Proteomes" id="UP000223968">
    <property type="component" value="Unassembled WGS sequence"/>
</dbReference>
<dbReference type="AlphaFoldDB" id="A0A2B7WFA8"/>
<reference evidence="1 2" key="1">
    <citation type="submission" date="2017-10" db="EMBL/GenBank/DDBJ databases">
        <title>Comparative genomics in systemic dimorphic fungi from Ajellomycetaceae.</title>
        <authorList>
            <person name="Munoz J.F."/>
            <person name="Mcewen J.G."/>
            <person name="Clay O.K."/>
            <person name="Cuomo C.A."/>
        </authorList>
    </citation>
    <scope>NUCLEOTIDE SEQUENCE [LARGE SCALE GENOMIC DNA]</scope>
    <source>
        <strain evidence="1 2">UAMH5409</strain>
    </source>
</reference>
<dbReference type="OrthoDB" id="5391288at2759"/>
<evidence type="ECO:0000313" key="2">
    <source>
        <dbReference type="Proteomes" id="UP000223968"/>
    </source>
</evidence>
<protein>
    <submittedName>
        <fullName evidence="1">Uncharacterized protein</fullName>
    </submittedName>
</protein>